<sequence length="125" mass="13503">MNPAAQKAGIQQPRHFDSIDAVYSSIPTGANRCQSLAFLSKMKGMIWGQYDDPMTRFGVLLYFSGCRDSDHHAPTHDLGGGKFTAVMGEGRMSAIVVNGQSFGLPVHPPPEETGLADWLALTRPA</sequence>
<gene>
    <name evidence="1" type="ORF">ACFPTO_10245</name>
</gene>
<evidence type="ECO:0000313" key="1">
    <source>
        <dbReference type="EMBL" id="MFC5429174.1"/>
    </source>
</evidence>
<dbReference type="EMBL" id="JBHSMP010000013">
    <property type="protein sequence ID" value="MFC5429174.1"/>
    <property type="molecule type" value="Genomic_DNA"/>
</dbReference>
<evidence type="ECO:0000313" key="2">
    <source>
        <dbReference type="Proteomes" id="UP001596103"/>
    </source>
</evidence>
<protein>
    <submittedName>
        <fullName evidence="1">Uncharacterized protein</fullName>
    </submittedName>
</protein>
<proteinExistence type="predicted"/>
<dbReference type="RefSeq" id="WP_377711255.1">
    <property type="nucleotide sequence ID" value="NZ_JBHSMP010000013.1"/>
</dbReference>
<reference evidence="2" key="1">
    <citation type="journal article" date="2019" name="Int. J. Syst. Evol. Microbiol.">
        <title>The Global Catalogue of Microorganisms (GCM) 10K type strain sequencing project: providing services to taxonomists for standard genome sequencing and annotation.</title>
        <authorList>
            <consortium name="The Broad Institute Genomics Platform"/>
            <consortium name="The Broad Institute Genome Sequencing Center for Infectious Disease"/>
            <person name="Wu L."/>
            <person name="Ma J."/>
        </authorList>
    </citation>
    <scope>NUCLEOTIDE SEQUENCE [LARGE SCALE GENOMIC DNA]</scope>
    <source>
        <strain evidence="2">CCUG 56042</strain>
    </source>
</reference>
<name>A0ABW0J7Y4_9BURK</name>
<accession>A0ABW0J7Y4</accession>
<keyword evidence="2" id="KW-1185">Reference proteome</keyword>
<comment type="caution">
    <text evidence="1">The sequence shown here is derived from an EMBL/GenBank/DDBJ whole genome shotgun (WGS) entry which is preliminary data.</text>
</comment>
<organism evidence="1 2">
    <name type="scientific">Paraburkholderia denitrificans</name>
    <dbReference type="NCBI Taxonomy" id="694025"/>
    <lineage>
        <taxon>Bacteria</taxon>
        <taxon>Pseudomonadati</taxon>
        <taxon>Pseudomonadota</taxon>
        <taxon>Betaproteobacteria</taxon>
        <taxon>Burkholderiales</taxon>
        <taxon>Burkholderiaceae</taxon>
        <taxon>Paraburkholderia</taxon>
    </lineage>
</organism>
<dbReference type="Proteomes" id="UP001596103">
    <property type="component" value="Unassembled WGS sequence"/>
</dbReference>